<dbReference type="Pfam" id="PF13639">
    <property type="entry name" value="zf-RING_2"/>
    <property type="match status" value="1"/>
</dbReference>
<keyword evidence="2 4" id="KW-0863">Zinc-finger</keyword>
<evidence type="ECO:0000256" key="4">
    <source>
        <dbReference type="PROSITE-ProRule" id="PRU00175"/>
    </source>
</evidence>
<dbReference type="InterPro" id="IPR013083">
    <property type="entry name" value="Znf_RING/FYVE/PHD"/>
</dbReference>
<dbReference type="EMBL" id="ML977332">
    <property type="protein sequence ID" value="KAF2111983.1"/>
    <property type="molecule type" value="Genomic_DNA"/>
</dbReference>
<keyword evidence="7" id="KW-1185">Reference proteome</keyword>
<name>A0A6A5YYT1_9PLEO</name>
<dbReference type="SUPFAM" id="SSF57850">
    <property type="entry name" value="RING/U-box"/>
    <property type="match status" value="1"/>
</dbReference>
<proteinExistence type="predicted"/>
<dbReference type="AlphaFoldDB" id="A0A6A5YYT1"/>
<evidence type="ECO:0000259" key="5">
    <source>
        <dbReference type="PROSITE" id="PS50089"/>
    </source>
</evidence>
<dbReference type="Gene3D" id="3.30.40.10">
    <property type="entry name" value="Zinc/RING finger domain, C3HC4 (zinc finger)"/>
    <property type="match status" value="1"/>
</dbReference>
<dbReference type="InterPro" id="IPR053238">
    <property type="entry name" value="RING-H2_zinc_finger"/>
</dbReference>
<accession>A0A6A5YYT1</accession>
<evidence type="ECO:0000256" key="2">
    <source>
        <dbReference type="ARBA" id="ARBA00022771"/>
    </source>
</evidence>
<dbReference type="PANTHER" id="PTHR14155">
    <property type="entry name" value="RING FINGER DOMAIN-CONTAINING"/>
    <property type="match status" value="1"/>
</dbReference>
<dbReference type="GO" id="GO:0008270">
    <property type="term" value="F:zinc ion binding"/>
    <property type="evidence" value="ECO:0007669"/>
    <property type="project" value="UniProtKB-KW"/>
</dbReference>
<dbReference type="OrthoDB" id="2849579at2759"/>
<keyword evidence="3" id="KW-0862">Zinc</keyword>
<keyword evidence="1" id="KW-0479">Metal-binding</keyword>
<dbReference type="Proteomes" id="UP000799770">
    <property type="component" value="Unassembled WGS sequence"/>
</dbReference>
<dbReference type="PANTHER" id="PTHR14155:SF627">
    <property type="entry name" value="OS06G0192800 PROTEIN"/>
    <property type="match status" value="1"/>
</dbReference>
<dbReference type="InterPro" id="IPR001841">
    <property type="entry name" value="Znf_RING"/>
</dbReference>
<organism evidence="6 7">
    <name type="scientific">Lophiotrema nucula</name>
    <dbReference type="NCBI Taxonomy" id="690887"/>
    <lineage>
        <taxon>Eukaryota</taxon>
        <taxon>Fungi</taxon>
        <taxon>Dikarya</taxon>
        <taxon>Ascomycota</taxon>
        <taxon>Pezizomycotina</taxon>
        <taxon>Dothideomycetes</taxon>
        <taxon>Pleosporomycetidae</taxon>
        <taxon>Pleosporales</taxon>
        <taxon>Lophiotremataceae</taxon>
        <taxon>Lophiotrema</taxon>
    </lineage>
</organism>
<evidence type="ECO:0000313" key="7">
    <source>
        <dbReference type="Proteomes" id="UP000799770"/>
    </source>
</evidence>
<sequence>MTNPSSPIVTGNSIISAFEPALCQICLEPYDKKHMPVQISKCGHQFGEKCLEKWLTSHGDSRRHKTCPQCRGQLAPNRDELIAGVNKALSELDVTTGASVHGLLTALWSRLEVMRKTTTSDSIAENYSNVFKGVVERTHEKDKNARHLREHLGPRGERTFYPILPLIEDSNISRLMKRISNVLPCFDQNVTPPPGFWRAILIMSDRTTLLKWENLTDASSLGRPNDWKLLYLFLWVIVLNCQTSSQEPTNYPASAILHLGRSWPASGTIVPSLAFLAQAVLFLRKSGLVERLNAKQPDPLLGPDFAPLDELRLSVEELWRACGREVANIQKHAMCDAILAAF</sequence>
<protein>
    <recommendedName>
        <fullName evidence="5">RING-type domain-containing protein</fullName>
    </recommendedName>
</protein>
<evidence type="ECO:0000256" key="3">
    <source>
        <dbReference type="ARBA" id="ARBA00022833"/>
    </source>
</evidence>
<dbReference type="PROSITE" id="PS50089">
    <property type="entry name" value="ZF_RING_2"/>
    <property type="match status" value="1"/>
</dbReference>
<gene>
    <name evidence="6" type="ORF">BDV96DRAFT_649347</name>
</gene>
<evidence type="ECO:0000256" key="1">
    <source>
        <dbReference type="ARBA" id="ARBA00022723"/>
    </source>
</evidence>
<feature type="domain" description="RING-type" evidence="5">
    <location>
        <begin position="23"/>
        <end position="71"/>
    </location>
</feature>
<dbReference type="SMART" id="SM00184">
    <property type="entry name" value="RING"/>
    <property type="match status" value="1"/>
</dbReference>
<evidence type="ECO:0000313" key="6">
    <source>
        <dbReference type="EMBL" id="KAF2111983.1"/>
    </source>
</evidence>
<reference evidence="6" key="1">
    <citation type="journal article" date="2020" name="Stud. Mycol.">
        <title>101 Dothideomycetes genomes: a test case for predicting lifestyles and emergence of pathogens.</title>
        <authorList>
            <person name="Haridas S."/>
            <person name="Albert R."/>
            <person name="Binder M."/>
            <person name="Bloem J."/>
            <person name="Labutti K."/>
            <person name="Salamov A."/>
            <person name="Andreopoulos B."/>
            <person name="Baker S."/>
            <person name="Barry K."/>
            <person name="Bills G."/>
            <person name="Bluhm B."/>
            <person name="Cannon C."/>
            <person name="Castanera R."/>
            <person name="Culley D."/>
            <person name="Daum C."/>
            <person name="Ezra D."/>
            <person name="Gonzalez J."/>
            <person name="Henrissat B."/>
            <person name="Kuo A."/>
            <person name="Liang C."/>
            <person name="Lipzen A."/>
            <person name="Lutzoni F."/>
            <person name="Magnuson J."/>
            <person name="Mondo S."/>
            <person name="Nolan M."/>
            <person name="Ohm R."/>
            <person name="Pangilinan J."/>
            <person name="Park H.-J."/>
            <person name="Ramirez L."/>
            <person name="Alfaro M."/>
            <person name="Sun H."/>
            <person name="Tritt A."/>
            <person name="Yoshinaga Y."/>
            <person name="Zwiers L.-H."/>
            <person name="Turgeon B."/>
            <person name="Goodwin S."/>
            <person name="Spatafora J."/>
            <person name="Crous P."/>
            <person name="Grigoriev I."/>
        </authorList>
    </citation>
    <scope>NUCLEOTIDE SEQUENCE</scope>
    <source>
        <strain evidence="6">CBS 627.86</strain>
    </source>
</reference>